<protein>
    <submittedName>
        <fullName evidence="1">Uncharacterized protein</fullName>
    </submittedName>
</protein>
<organism evidence="1 2">
    <name type="scientific">Larinioides sclopetarius</name>
    <dbReference type="NCBI Taxonomy" id="280406"/>
    <lineage>
        <taxon>Eukaryota</taxon>
        <taxon>Metazoa</taxon>
        <taxon>Ecdysozoa</taxon>
        <taxon>Arthropoda</taxon>
        <taxon>Chelicerata</taxon>
        <taxon>Arachnida</taxon>
        <taxon>Araneae</taxon>
        <taxon>Araneomorphae</taxon>
        <taxon>Entelegynae</taxon>
        <taxon>Araneoidea</taxon>
        <taxon>Araneidae</taxon>
        <taxon>Larinioides</taxon>
    </lineage>
</organism>
<keyword evidence="2" id="KW-1185">Reference proteome</keyword>
<gene>
    <name evidence="1" type="ORF">LARSCL_LOCUS19262</name>
</gene>
<dbReference type="AlphaFoldDB" id="A0AAV2BGQ1"/>
<sequence length="30" mass="3474">MFAIFITKRNHLSVRCVRDVLGNKPIWTGT</sequence>
<evidence type="ECO:0000313" key="2">
    <source>
        <dbReference type="Proteomes" id="UP001497382"/>
    </source>
</evidence>
<reference evidence="1 2" key="1">
    <citation type="submission" date="2024-04" db="EMBL/GenBank/DDBJ databases">
        <authorList>
            <person name="Rising A."/>
            <person name="Reimegard J."/>
            <person name="Sonavane S."/>
            <person name="Akerstrom W."/>
            <person name="Nylinder S."/>
            <person name="Hedman E."/>
            <person name="Kallberg Y."/>
        </authorList>
    </citation>
    <scope>NUCLEOTIDE SEQUENCE [LARGE SCALE GENOMIC DNA]</scope>
</reference>
<name>A0AAV2BGQ1_9ARAC</name>
<accession>A0AAV2BGQ1</accession>
<proteinExistence type="predicted"/>
<dbReference type="EMBL" id="CAXIEN010000370">
    <property type="protein sequence ID" value="CAL1295417.1"/>
    <property type="molecule type" value="Genomic_DNA"/>
</dbReference>
<evidence type="ECO:0000313" key="1">
    <source>
        <dbReference type="EMBL" id="CAL1295417.1"/>
    </source>
</evidence>
<dbReference type="Proteomes" id="UP001497382">
    <property type="component" value="Unassembled WGS sequence"/>
</dbReference>
<comment type="caution">
    <text evidence="1">The sequence shown here is derived from an EMBL/GenBank/DDBJ whole genome shotgun (WGS) entry which is preliminary data.</text>
</comment>